<dbReference type="PROSITE" id="PS50404">
    <property type="entry name" value="GST_NTER"/>
    <property type="match status" value="1"/>
</dbReference>
<dbReference type="Gene3D" id="3.40.30.10">
    <property type="entry name" value="Glutaredoxin"/>
    <property type="match status" value="1"/>
</dbReference>
<evidence type="ECO:0000259" key="1">
    <source>
        <dbReference type="PROSITE" id="PS50404"/>
    </source>
</evidence>
<dbReference type="SFLD" id="SFLDG00358">
    <property type="entry name" value="Main_(cytGST)"/>
    <property type="match status" value="1"/>
</dbReference>
<dbReference type="InterPro" id="IPR036249">
    <property type="entry name" value="Thioredoxin-like_sf"/>
</dbReference>
<dbReference type="STRING" id="640512.BC1003_3435"/>
<dbReference type="AlphaFoldDB" id="E1TD72"/>
<dbReference type="SFLD" id="SFLDS00019">
    <property type="entry name" value="Glutathione_Transferase_(cytos"/>
    <property type="match status" value="1"/>
</dbReference>
<dbReference type="InterPro" id="IPR036282">
    <property type="entry name" value="Glutathione-S-Trfase_C_sf"/>
</dbReference>
<dbReference type="Gene3D" id="1.20.1050.10">
    <property type="match status" value="1"/>
</dbReference>
<dbReference type="SUPFAM" id="SSF47616">
    <property type="entry name" value="GST C-terminal domain-like"/>
    <property type="match status" value="1"/>
</dbReference>
<organism evidence="3">
    <name type="scientific">Burkholderia sp. (strain CCGE1003)</name>
    <dbReference type="NCBI Taxonomy" id="640512"/>
    <lineage>
        <taxon>Bacteria</taxon>
        <taxon>Pseudomonadati</taxon>
        <taxon>Pseudomonadota</taxon>
        <taxon>Betaproteobacteria</taxon>
        <taxon>Burkholderiales</taxon>
        <taxon>Burkholderiaceae</taxon>
        <taxon>Burkholderia</taxon>
    </lineage>
</organism>
<accession>E1TD72</accession>
<dbReference type="OrthoDB" id="9797500at2"/>
<keyword evidence="3" id="KW-0808">Transferase</keyword>
<protein>
    <submittedName>
        <fullName evidence="3">Glutathione S-transferase domain protein</fullName>
    </submittedName>
</protein>
<evidence type="ECO:0000259" key="2">
    <source>
        <dbReference type="PROSITE" id="PS50405"/>
    </source>
</evidence>
<dbReference type="GO" id="GO:0016740">
    <property type="term" value="F:transferase activity"/>
    <property type="evidence" value="ECO:0007669"/>
    <property type="project" value="UniProtKB-KW"/>
</dbReference>
<dbReference type="Pfam" id="PF13409">
    <property type="entry name" value="GST_N_2"/>
    <property type="match status" value="1"/>
</dbReference>
<feature type="domain" description="GST N-terminal" evidence="1">
    <location>
        <begin position="1"/>
        <end position="81"/>
    </location>
</feature>
<dbReference type="Pfam" id="PF00043">
    <property type="entry name" value="GST_C"/>
    <property type="match status" value="1"/>
</dbReference>
<dbReference type="EMBL" id="CP002217">
    <property type="protein sequence ID" value="ADN59379.1"/>
    <property type="molecule type" value="Genomic_DNA"/>
</dbReference>
<dbReference type="PANTHER" id="PTHR44051">
    <property type="entry name" value="GLUTATHIONE S-TRANSFERASE-RELATED"/>
    <property type="match status" value="1"/>
</dbReference>
<evidence type="ECO:0000313" key="3">
    <source>
        <dbReference type="EMBL" id="ADN59379.1"/>
    </source>
</evidence>
<gene>
    <name evidence="3" type="ordered locus">BC1003_3435</name>
</gene>
<dbReference type="HOGENOM" id="CLU_011226_5_3_4"/>
<dbReference type="PANTHER" id="PTHR44051:SF8">
    <property type="entry name" value="GLUTATHIONE S-TRANSFERASE GSTA"/>
    <property type="match status" value="1"/>
</dbReference>
<dbReference type="CDD" id="cd00570">
    <property type="entry name" value="GST_N_family"/>
    <property type="match status" value="1"/>
</dbReference>
<dbReference type="KEGG" id="bgf:BC1003_3435"/>
<dbReference type="SUPFAM" id="SSF52833">
    <property type="entry name" value="Thioredoxin-like"/>
    <property type="match status" value="1"/>
</dbReference>
<dbReference type="PROSITE" id="PS50405">
    <property type="entry name" value="GST_CTER"/>
    <property type="match status" value="1"/>
</dbReference>
<sequence>MLTLHHSPFSVASQKVRLALAEKQLEWNDRLIDLLAGEHLSADFLQLNARAEVPVLEHDGRVLTDSWFICEYLDEAFALHPLMPAAAPDRYVARQWNQWIERELHHASGVVTYAVLARPLLLERPHEVVSALLEAIPDAKVRSWRTSVLEHGLDAPELKHCVAQYRAFFRRMEAQLGDAHAWLAGPTCSLADFAALPYVMRAEHVGLGDMMTFEEVPNVRAWYLRMLARPSMQASFVRYVDANSQSLLTQLVIAAHHKLAALVQQTA</sequence>
<reference evidence="3" key="1">
    <citation type="submission" date="2010-09" db="EMBL/GenBank/DDBJ databases">
        <title>Complete sequence of chromosome1 of Burkholderia sp. CCGE1003.</title>
        <authorList>
            <consortium name="US DOE Joint Genome Institute"/>
            <person name="Lucas S."/>
            <person name="Copeland A."/>
            <person name="Lapidus A."/>
            <person name="Cheng J.-F."/>
            <person name="Bruce D."/>
            <person name="Goodwin L."/>
            <person name="Pitluck S."/>
            <person name="Daligault H."/>
            <person name="Davenport K."/>
            <person name="Detter J.C."/>
            <person name="Han C."/>
            <person name="Tapia R."/>
            <person name="Land M."/>
            <person name="Hauser L."/>
            <person name="Jeffries C."/>
            <person name="Kyrpides N."/>
            <person name="Ivanova N."/>
            <person name="Ovchinnikova G."/>
            <person name="Martinez-Romero E."/>
            <person name="Rogel M.A."/>
            <person name="Auchtung J."/>
            <person name="Tiedje J.M."/>
            <person name="Woyke T."/>
        </authorList>
    </citation>
    <scope>NUCLEOTIDE SEQUENCE</scope>
    <source>
        <strain evidence="3">CCGE1003</strain>
    </source>
</reference>
<name>E1TD72_BURSG</name>
<feature type="domain" description="GST C-terminal" evidence="2">
    <location>
        <begin position="86"/>
        <end position="251"/>
    </location>
</feature>
<dbReference type="eggNOG" id="COG0625">
    <property type="taxonomic scope" value="Bacteria"/>
</dbReference>
<dbReference type="InterPro" id="IPR010987">
    <property type="entry name" value="Glutathione-S-Trfase_C-like"/>
</dbReference>
<dbReference type="InterPro" id="IPR004045">
    <property type="entry name" value="Glutathione_S-Trfase_N"/>
</dbReference>
<proteinExistence type="predicted"/>
<dbReference type="InterPro" id="IPR040079">
    <property type="entry name" value="Glutathione_S-Trfase"/>
</dbReference>
<dbReference type="InterPro" id="IPR004046">
    <property type="entry name" value="GST_C"/>
</dbReference>